<dbReference type="EMBL" id="JAKZGP010000021">
    <property type="protein sequence ID" value="MCH7409672.1"/>
    <property type="molecule type" value="Genomic_DNA"/>
</dbReference>
<evidence type="ECO:0000256" key="3">
    <source>
        <dbReference type="SAM" id="SignalP"/>
    </source>
</evidence>
<dbReference type="Gene3D" id="3.10.560.10">
    <property type="entry name" value="Outer membrane lipoprotein wza domain like"/>
    <property type="match status" value="6"/>
</dbReference>
<proteinExistence type="predicted"/>
<feature type="domain" description="Polysaccharide export protein N-terminal" evidence="4">
    <location>
        <begin position="150"/>
        <end position="215"/>
    </location>
</feature>
<feature type="compositionally biased region" description="Polar residues" evidence="2">
    <location>
        <begin position="84"/>
        <end position="97"/>
    </location>
</feature>
<protein>
    <submittedName>
        <fullName evidence="6">SLBB domain-containing protein</fullName>
    </submittedName>
</protein>
<feature type="domain" description="Soluble ligand binding" evidence="5">
    <location>
        <begin position="240"/>
        <end position="283"/>
    </location>
</feature>
<evidence type="ECO:0000256" key="1">
    <source>
        <dbReference type="ARBA" id="ARBA00022729"/>
    </source>
</evidence>
<feature type="signal peptide" evidence="3">
    <location>
        <begin position="1"/>
        <end position="19"/>
    </location>
</feature>
<organism evidence="6 7">
    <name type="scientific">Belliella filtrata</name>
    <dbReference type="NCBI Taxonomy" id="2923435"/>
    <lineage>
        <taxon>Bacteria</taxon>
        <taxon>Pseudomonadati</taxon>
        <taxon>Bacteroidota</taxon>
        <taxon>Cytophagia</taxon>
        <taxon>Cytophagales</taxon>
        <taxon>Cyclobacteriaceae</taxon>
        <taxon>Belliella</taxon>
    </lineage>
</organism>
<evidence type="ECO:0000313" key="7">
    <source>
        <dbReference type="Proteomes" id="UP001165489"/>
    </source>
</evidence>
<feature type="domain" description="Soluble ligand binding" evidence="5">
    <location>
        <begin position="404"/>
        <end position="449"/>
    </location>
</feature>
<dbReference type="Pfam" id="PF10531">
    <property type="entry name" value="SLBB"/>
    <property type="match status" value="6"/>
</dbReference>
<feature type="region of interest" description="Disordered" evidence="2">
    <location>
        <begin position="80"/>
        <end position="104"/>
    </location>
</feature>
<sequence length="865" mass="96189">MKKLILLLHFLLFTGLLMAQSLSDIQSVKVDNLSDAQVEQLVKRAESSGMNEQQVLAMARERGMPASEVSKLQQRISAIRSGKGNANRNSRDAQYQGRQVEGMEEDEEFDFELGRANDPYKDLSPKQKKIFGYTLFHNRELNFNPSLNVPTPQNYTIGGGDQLLIDIYGASQQSYDLRVSPEGNIMVPNVGPIKVGGSTIASATSRIRSALTQIYAGLGGGNPNTFMELRLGNIRTVSIAMAGELNKPGNYTLPAFASPFNALFAAGGPNENGSFRNIQVFRDSKLLVEIDVYDFLIKGENSSSITLRDNDLIIVPPVRSRVEISGPVRREGFFEMKQGESINDLIAFTGGFKSDAYRERLTVTRSTGAEQRVEDVDAVNYESFNPQDGDTYRVGQILNRFENRVQVSGALMRPGTFALQPGMTLTQLIAKANGLREDAFLNRATLYRTKPDFSLEVLPIDISAVVNGTAEDVVLRREDVLNIPSIYDIREEYYIKISGEVNKPGAFAYGENMKVADIILKAGGFKESASASQIEIARRVKNDVSGKLAEIIRIDVDKNLKVSASDMDVTLMPFDHVIVRRSPGFQREKMVRVEGEVFYPGEYALANANERISDLLKRSGGLNQFAYAKGATLIRRNEFYDAPSENEIKSENLTSVKENVARDSLDRTEFDKLLLERIDMKILEKGGDQSNKKGGLMADDFRKETIIGFVEDDSVETVAIKTQEMIGIDLIAILNNPGGNNDLILQEGDVLSIPKELQTVRMRGEVLYPTTARYREHTNFKSYISRAGGFTEDSRRGRSYVIYANGDVRRTSKFLFFNFFPKVEPGAEIIVPKRPERQPMSAQAYVGLGTSLATLALLINNLTRN</sequence>
<comment type="caution">
    <text evidence="6">The sequence shown here is derived from an EMBL/GenBank/DDBJ whole genome shotgun (WGS) entry which is preliminary data.</text>
</comment>
<dbReference type="PANTHER" id="PTHR33619">
    <property type="entry name" value="POLYSACCHARIDE EXPORT PROTEIN GFCE-RELATED"/>
    <property type="match status" value="1"/>
</dbReference>
<dbReference type="Gene3D" id="3.30.1950.10">
    <property type="entry name" value="wza like domain"/>
    <property type="match status" value="1"/>
</dbReference>
<evidence type="ECO:0000256" key="2">
    <source>
        <dbReference type="SAM" id="MobiDB-lite"/>
    </source>
</evidence>
<evidence type="ECO:0000313" key="6">
    <source>
        <dbReference type="EMBL" id="MCH7409672.1"/>
    </source>
</evidence>
<gene>
    <name evidence="6" type="ORF">MM239_09725</name>
</gene>
<dbReference type="RefSeq" id="WP_241347991.1">
    <property type="nucleotide sequence ID" value="NZ_JAKZGP010000021.1"/>
</dbReference>
<dbReference type="PANTHER" id="PTHR33619:SF3">
    <property type="entry name" value="POLYSACCHARIDE EXPORT PROTEIN GFCE-RELATED"/>
    <property type="match status" value="1"/>
</dbReference>
<evidence type="ECO:0000259" key="5">
    <source>
        <dbReference type="Pfam" id="PF10531"/>
    </source>
</evidence>
<feature type="chain" id="PRO_5046112864" evidence="3">
    <location>
        <begin position="20"/>
        <end position="865"/>
    </location>
</feature>
<keyword evidence="7" id="KW-1185">Reference proteome</keyword>
<dbReference type="InterPro" id="IPR003715">
    <property type="entry name" value="Poly_export_N"/>
</dbReference>
<feature type="domain" description="Soluble ligand binding" evidence="5">
    <location>
        <begin position="590"/>
        <end position="638"/>
    </location>
</feature>
<feature type="domain" description="Soluble ligand binding" evidence="5">
    <location>
        <begin position="495"/>
        <end position="545"/>
    </location>
</feature>
<dbReference type="InterPro" id="IPR019554">
    <property type="entry name" value="Soluble_ligand-bd"/>
</dbReference>
<feature type="domain" description="Soluble ligand binding" evidence="5">
    <location>
        <begin position="760"/>
        <end position="803"/>
    </location>
</feature>
<dbReference type="Pfam" id="PF02563">
    <property type="entry name" value="Poly_export"/>
    <property type="match status" value="1"/>
</dbReference>
<evidence type="ECO:0000259" key="4">
    <source>
        <dbReference type="Pfam" id="PF02563"/>
    </source>
</evidence>
<name>A0ABS9UZS5_9BACT</name>
<accession>A0ABS9UZS5</accession>
<keyword evidence="1 3" id="KW-0732">Signal</keyword>
<dbReference type="Proteomes" id="UP001165489">
    <property type="component" value="Unassembled WGS sequence"/>
</dbReference>
<feature type="domain" description="Soluble ligand binding" evidence="5">
    <location>
        <begin position="322"/>
        <end position="366"/>
    </location>
</feature>
<reference evidence="6" key="1">
    <citation type="submission" date="2022-03" db="EMBL/GenBank/DDBJ databases">
        <title>De novo assembled genomes of Belliella spp. (Cyclobacteriaceae) strains.</title>
        <authorList>
            <person name="Szabo A."/>
            <person name="Korponai K."/>
            <person name="Felfoldi T."/>
        </authorList>
    </citation>
    <scope>NUCLEOTIDE SEQUENCE</scope>
    <source>
        <strain evidence="6">DSM 111904</strain>
    </source>
</reference>
<dbReference type="InterPro" id="IPR049712">
    <property type="entry name" value="Poly_export"/>
</dbReference>